<keyword evidence="1" id="KW-0449">Lipoprotein</keyword>
<comment type="caution">
    <text evidence="1">The sequence shown here is derived from an EMBL/GenBank/DDBJ whole genome shotgun (WGS) entry which is preliminary data.</text>
</comment>
<organism evidence="1 2">
    <name type="scientific">Cohnella faecalis</name>
    <dbReference type="NCBI Taxonomy" id="2315694"/>
    <lineage>
        <taxon>Bacteria</taxon>
        <taxon>Bacillati</taxon>
        <taxon>Bacillota</taxon>
        <taxon>Bacilli</taxon>
        <taxon>Bacillales</taxon>
        <taxon>Paenibacillaceae</taxon>
        <taxon>Cohnella</taxon>
    </lineage>
</organism>
<accession>A0A398CJJ7</accession>
<sequence length="214" mass="23441">MPWRTPPSFAKGGVRVRKGSVVSSILLSSTLALSLTGCMEKTGDVGNKNIRTNNVKRYDVSNRYYQNESNRMYLADDQANEMNRVSGRGLGNNNVVGMHANSNLELSDAVANKVATIPGIDKAYVMITNRNAYVGVTQKAHGKGAVMDQALKDKIADHVRTVSPTTDNVYVSANPDFMGRMENYAAEVRQGHPIQGFITEFNALVERIFPANSK</sequence>
<dbReference type="AlphaFoldDB" id="A0A398CJJ7"/>
<dbReference type="GO" id="GO:0030435">
    <property type="term" value="P:sporulation resulting in formation of a cellular spore"/>
    <property type="evidence" value="ECO:0007669"/>
    <property type="project" value="InterPro"/>
</dbReference>
<evidence type="ECO:0000313" key="2">
    <source>
        <dbReference type="Proteomes" id="UP000266340"/>
    </source>
</evidence>
<dbReference type="InterPro" id="IPR014247">
    <property type="entry name" value="Spore_lipoprot_YhcN/YlaJ"/>
</dbReference>
<protein>
    <submittedName>
        <fullName evidence="1">YhcN/YlaJ family sporulation lipoprotein</fullName>
    </submittedName>
</protein>
<evidence type="ECO:0000313" key="1">
    <source>
        <dbReference type="EMBL" id="RIE02873.1"/>
    </source>
</evidence>
<proteinExistence type="predicted"/>
<reference evidence="1 2" key="1">
    <citation type="submission" date="2018-09" db="EMBL/GenBank/DDBJ databases">
        <title>Cohnella cavernae sp. nov., isolated from a karst cave.</title>
        <authorList>
            <person name="Zhu H."/>
        </authorList>
    </citation>
    <scope>NUCLEOTIDE SEQUENCE [LARGE SCALE GENOMIC DNA]</scope>
    <source>
        <strain evidence="1 2">K2E09-144</strain>
    </source>
</reference>
<dbReference type="InterPro" id="IPR019076">
    <property type="entry name" value="Spore_lipoprot_YhcN/YlaJ-like"/>
</dbReference>
<dbReference type="Pfam" id="PF09580">
    <property type="entry name" value="Spore_YhcN_YlaJ"/>
    <property type="match status" value="1"/>
</dbReference>
<dbReference type="EMBL" id="QXJM01000039">
    <property type="protein sequence ID" value="RIE02873.1"/>
    <property type="molecule type" value="Genomic_DNA"/>
</dbReference>
<name>A0A398CJJ7_9BACL</name>
<dbReference type="NCBIfam" id="TIGR02898">
    <property type="entry name" value="spore_YhcN_YlaJ"/>
    <property type="match status" value="1"/>
</dbReference>
<dbReference type="Proteomes" id="UP000266340">
    <property type="component" value="Unassembled WGS sequence"/>
</dbReference>
<gene>
    <name evidence="1" type="ORF">D3H35_19820</name>
</gene>
<keyword evidence="2" id="KW-1185">Reference proteome</keyword>